<comment type="caution">
    <text evidence="7">The sequence shown here is derived from an EMBL/GenBank/DDBJ whole genome shotgun (WGS) entry which is preliminary data.</text>
</comment>
<proteinExistence type="predicted"/>
<evidence type="ECO:0000256" key="5">
    <source>
        <dbReference type="ARBA" id="ARBA00023012"/>
    </source>
</evidence>
<dbReference type="PROSITE" id="PS50109">
    <property type="entry name" value="HIS_KIN"/>
    <property type="match status" value="1"/>
</dbReference>
<evidence type="ECO:0000259" key="6">
    <source>
        <dbReference type="PROSITE" id="PS50109"/>
    </source>
</evidence>
<dbReference type="CDD" id="cd00075">
    <property type="entry name" value="HATPase"/>
    <property type="match status" value="1"/>
</dbReference>
<evidence type="ECO:0000256" key="1">
    <source>
        <dbReference type="ARBA" id="ARBA00000085"/>
    </source>
</evidence>
<dbReference type="InterPro" id="IPR050736">
    <property type="entry name" value="Sensor_HK_Regulatory"/>
</dbReference>
<dbReference type="AlphaFoldDB" id="A0A644TUW0"/>
<dbReference type="SUPFAM" id="SSF55874">
    <property type="entry name" value="ATPase domain of HSP90 chaperone/DNA topoisomerase II/histidine kinase"/>
    <property type="match status" value="1"/>
</dbReference>
<dbReference type="SMART" id="SM00387">
    <property type="entry name" value="HATPase_c"/>
    <property type="match status" value="1"/>
</dbReference>
<dbReference type="PANTHER" id="PTHR43711">
    <property type="entry name" value="TWO-COMPONENT HISTIDINE KINASE"/>
    <property type="match status" value="1"/>
</dbReference>
<dbReference type="Gene3D" id="3.30.565.10">
    <property type="entry name" value="Histidine kinase-like ATPase, C-terminal domain"/>
    <property type="match status" value="1"/>
</dbReference>
<dbReference type="InterPro" id="IPR003594">
    <property type="entry name" value="HATPase_dom"/>
</dbReference>
<feature type="domain" description="Histidine kinase" evidence="6">
    <location>
        <begin position="1"/>
        <end position="108"/>
    </location>
</feature>
<comment type="catalytic activity">
    <reaction evidence="1">
        <text>ATP + protein L-histidine = ADP + protein N-phospho-L-histidine.</text>
        <dbReference type="EC" id="2.7.13.3"/>
    </reaction>
</comment>
<evidence type="ECO:0000313" key="7">
    <source>
        <dbReference type="EMBL" id="MPL70449.1"/>
    </source>
</evidence>
<dbReference type="InterPro" id="IPR004358">
    <property type="entry name" value="Sig_transdc_His_kin-like_C"/>
</dbReference>
<name>A0A644TUW0_9ZZZZ</name>
<protein>
    <recommendedName>
        <fullName evidence="2">histidine kinase</fullName>
        <ecNumber evidence="2">2.7.13.3</ecNumber>
    </recommendedName>
</protein>
<organism evidence="7">
    <name type="scientific">bioreactor metagenome</name>
    <dbReference type="NCBI Taxonomy" id="1076179"/>
    <lineage>
        <taxon>unclassified sequences</taxon>
        <taxon>metagenomes</taxon>
        <taxon>ecological metagenomes</taxon>
    </lineage>
</organism>
<gene>
    <name evidence="7" type="ORF">SDC9_16205</name>
</gene>
<dbReference type="InterPro" id="IPR036890">
    <property type="entry name" value="HATPase_C_sf"/>
</dbReference>
<evidence type="ECO:0000256" key="2">
    <source>
        <dbReference type="ARBA" id="ARBA00012438"/>
    </source>
</evidence>
<dbReference type="GO" id="GO:0004673">
    <property type="term" value="F:protein histidine kinase activity"/>
    <property type="evidence" value="ECO:0007669"/>
    <property type="project" value="UniProtKB-EC"/>
</dbReference>
<dbReference type="EMBL" id="VSSQ01000053">
    <property type="protein sequence ID" value="MPL70449.1"/>
    <property type="molecule type" value="Genomic_DNA"/>
</dbReference>
<dbReference type="EC" id="2.7.13.3" evidence="2"/>
<sequence length="178" mass="19485">MHYEIVDFVIDIVQNSCEAGASLVELRIDEDDEGIGFEVGDNGKGMDALQQARALDPFVTDGIKHPGRKVGLGLPFLQQALEQSGGRLKLESEKGRGTRLSFRFDTRNVDCPPVGDLVGMMVTVLCMPGPGEMLIGRTRGGYSYLLRKSELAEALGNLEEVSNLVLLREYVRSQEEGV</sequence>
<accession>A0A644TUW0</accession>
<reference evidence="7" key="1">
    <citation type="submission" date="2019-08" db="EMBL/GenBank/DDBJ databases">
        <authorList>
            <person name="Kucharzyk K."/>
            <person name="Murdoch R.W."/>
            <person name="Higgins S."/>
            <person name="Loffler F."/>
        </authorList>
    </citation>
    <scope>NUCLEOTIDE SEQUENCE</scope>
</reference>
<evidence type="ECO:0000256" key="3">
    <source>
        <dbReference type="ARBA" id="ARBA00022679"/>
    </source>
</evidence>
<dbReference type="GO" id="GO:0000160">
    <property type="term" value="P:phosphorelay signal transduction system"/>
    <property type="evidence" value="ECO:0007669"/>
    <property type="project" value="UniProtKB-KW"/>
</dbReference>
<dbReference type="Pfam" id="PF02518">
    <property type="entry name" value="HATPase_c"/>
    <property type="match status" value="1"/>
</dbReference>
<evidence type="ECO:0000256" key="4">
    <source>
        <dbReference type="ARBA" id="ARBA00022777"/>
    </source>
</evidence>
<dbReference type="InterPro" id="IPR005467">
    <property type="entry name" value="His_kinase_dom"/>
</dbReference>
<dbReference type="PANTHER" id="PTHR43711:SF1">
    <property type="entry name" value="HISTIDINE KINASE 1"/>
    <property type="match status" value="1"/>
</dbReference>
<keyword evidence="4" id="KW-0418">Kinase</keyword>
<keyword evidence="3" id="KW-0808">Transferase</keyword>
<dbReference type="PRINTS" id="PR00344">
    <property type="entry name" value="BCTRLSENSOR"/>
</dbReference>
<keyword evidence="5" id="KW-0902">Two-component regulatory system</keyword>